<feature type="domain" description="HD" evidence="1">
    <location>
        <begin position="22"/>
        <end position="102"/>
    </location>
</feature>
<dbReference type="PANTHER" id="PTHR38659:SF2">
    <property type="entry name" value="HDIG DOMAIN PROTEIN"/>
    <property type="match status" value="1"/>
</dbReference>
<dbReference type="AlphaFoldDB" id="A0A1G9MME0"/>
<dbReference type="Proteomes" id="UP000214880">
    <property type="component" value="Unassembled WGS sequence"/>
</dbReference>
<evidence type="ECO:0000259" key="1">
    <source>
        <dbReference type="Pfam" id="PF01966"/>
    </source>
</evidence>
<keyword evidence="3" id="KW-1185">Reference proteome</keyword>
<proteinExistence type="predicted"/>
<sequence length="186" mass="20949">MNATREEAWKLLQQHVGNESLLKHCLAVEIAMRAYAEMFSEDQEYWGAVGLLHDIDFEKYPDQHPYQAGSLLAPHGFDVEFIANVESHDRNWPGERTLLQKTLLAVDELTGFIIACALVRPDKSLEKLEVKSVMKKMKDKAFARAVNRETIITSADALGVELKEHIAYVAKALAAAVQKPKYQKLA</sequence>
<accession>A0A1G9MME0</accession>
<dbReference type="InterPro" id="IPR006674">
    <property type="entry name" value="HD_domain"/>
</dbReference>
<organism evidence="2 3">
    <name type="scientific">Dendrosporobacter quercicolus</name>
    <dbReference type="NCBI Taxonomy" id="146817"/>
    <lineage>
        <taxon>Bacteria</taxon>
        <taxon>Bacillati</taxon>
        <taxon>Bacillota</taxon>
        <taxon>Negativicutes</taxon>
        <taxon>Selenomonadales</taxon>
        <taxon>Sporomusaceae</taxon>
        <taxon>Dendrosporobacter</taxon>
    </lineage>
</organism>
<dbReference type="PANTHER" id="PTHR38659">
    <property type="entry name" value="METAL-DEPENDENT PHOSPHOHYDROLASE"/>
    <property type="match status" value="1"/>
</dbReference>
<dbReference type="EMBL" id="FNHB01000001">
    <property type="protein sequence ID" value="SDL75456.1"/>
    <property type="molecule type" value="Genomic_DNA"/>
</dbReference>
<protein>
    <submittedName>
        <fullName evidence="2">Metal dependent phosphohydrolase</fullName>
    </submittedName>
</protein>
<dbReference type="SUPFAM" id="SSF109604">
    <property type="entry name" value="HD-domain/PDEase-like"/>
    <property type="match status" value="1"/>
</dbReference>
<dbReference type="STRING" id="146817.SAMN04488502_101736"/>
<reference evidence="2 3" key="1">
    <citation type="submission" date="2016-10" db="EMBL/GenBank/DDBJ databases">
        <authorList>
            <person name="de Groot N.N."/>
        </authorList>
    </citation>
    <scope>NUCLEOTIDE SEQUENCE [LARGE SCALE GENOMIC DNA]</scope>
    <source>
        <strain evidence="2 3">DSM 1736</strain>
    </source>
</reference>
<keyword evidence="2" id="KW-0378">Hydrolase</keyword>
<dbReference type="OrthoDB" id="9801160at2"/>
<evidence type="ECO:0000313" key="3">
    <source>
        <dbReference type="Proteomes" id="UP000214880"/>
    </source>
</evidence>
<gene>
    <name evidence="2" type="ORF">SAMN04488502_101736</name>
</gene>
<dbReference type="Pfam" id="PF01966">
    <property type="entry name" value="HD"/>
    <property type="match status" value="1"/>
</dbReference>
<dbReference type="GO" id="GO:0016787">
    <property type="term" value="F:hydrolase activity"/>
    <property type="evidence" value="ECO:0007669"/>
    <property type="project" value="UniProtKB-KW"/>
</dbReference>
<name>A0A1G9MME0_9FIRM</name>
<dbReference type="Gene3D" id="1.10.3210.10">
    <property type="entry name" value="Hypothetical protein af1432"/>
    <property type="match status" value="1"/>
</dbReference>
<evidence type="ECO:0000313" key="2">
    <source>
        <dbReference type="EMBL" id="SDL75456.1"/>
    </source>
</evidence>